<dbReference type="GO" id="GO:0005829">
    <property type="term" value="C:cytosol"/>
    <property type="evidence" value="ECO:0007669"/>
    <property type="project" value="TreeGrafter"/>
</dbReference>
<name>A0A401G3W0_9BACT</name>
<dbReference type="Gene3D" id="3.30.300.70">
    <property type="entry name" value="RimP-like superfamily, N-terminal"/>
    <property type="match status" value="1"/>
</dbReference>
<dbReference type="InterPro" id="IPR028989">
    <property type="entry name" value="RimP_N"/>
</dbReference>
<dbReference type="AlphaFoldDB" id="A0A401G3W0"/>
<dbReference type="Proteomes" id="UP000288096">
    <property type="component" value="Unassembled WGS sequence"/>
</dbReference>
<reference evidence="8" key="1">
    <citation type="submission" date="2017-11" db="EMBL/GenBank/DDBJ databases">
        <authorList>
            <person name="Watanabe M."/>
            <person name="Kojima H."/>
        </authorList>
    </citation>
    <scope>NUCLEOTIDE SEQUENCE [LARGE SCALE GENOMIC DNA]</scope>
    <source>
        <strain evidence="8">Tokyo 01</strain>
    </source>
</reference>
<dbReference type="InterPro" id="IPR036847">
    <property type="entry name" value="RimP_C_sf"/>
</dbReference>
<dbReference type="PANTHER" id="PTHR33867:SF1">
    <property type="entry name" value="RIBOSOME MATURATION FACTOR RIMP"/>
    <property type="match status" value="1"/>
</dbReference>
<evidence type="ECO:0000259" key="5">
    <source>
        <dbReference type="Pfam" id="PF02576"/>
    </source>
</evidence>
<dbReference type="InterPro" id="IPR028998">
    <property type="entry name" value="RimP_C"/>
</dbReference>
<dbReference type="Pfam" id="PF17384">
    <property type="entry name" value="DUF150_C"/>
    <property type="match status" value="1"/>
</dbReference>
<gene>
    <name evidence="3" type="primary">rimP</name>
    <name evidence="7" type="ORF">DENIS_4926</name>
</gene>
<dbReference type="SUPFAM" id="SSF74942">
    <property type="entry name" value="YhbC-like, C-terminal domain"/>
    <property type="match status" value="1"/>
</dbReference>
<dbReference type="PANTHER" id="PTHR33867">
    <property type="entry name" value="RIBOSOME MATURATION FACTOR RIMP"/>
    <property type="match status" value="1"/>
</dbReference>
<sequence length="180" mass="20269">MSKKRRKSDSEKRGVSPRKCSPERDRKIADRVRNLAEPLCETDGLELVHVEYQQEARGRIMRIYIDRPGGVTLDNCVSVSRQMGDILDVSMDLREAYHLEVSSPGPDRPLARESDFIKFQGHMAEIRTITPISGKKKFKGPLADVSDGRIGIIVEGQTVQVPFQEISRARLVNYNGEDGC</sequence>
<evidence type="ECO:0000256" key="4">
    <source>
        <dbReference type="SAM" id="MobiDB-lite"/>
    </source>
</evidence>
<dbReference type="Pfam" id="PF02576">
    <property type="entry name" value="RimP_N"/>
    <property type="match status" value="1"/>
</dbReference>
<comment type="function">
    <text evidence="3">Required for maturation of 30S ribosomal subunits.</text>
</comment>
<proteinExistence type="inferred from homology"/>
<dbReference type="OrthoDB" id="9805006at2"/>
<comment type="similarity">
    <text evidence="3">Belongs to the RimP family.</text>
</comment>
<organism evidence="7 8">
    <name type="scientific">Desulfonema ishimotonii</name>
    <dbReference type="NCBI Taxonomy" id="45657"/>
    <lineage>
        <taxon>Bacteria</taxon>
        <taxon>Pseudomonadati</taxon>
        <taxon>Thermodesulfobacteriota</taxon>
        <taxon>Desulfobacteria</taxon>
        <taxon>Desulfobacterales</taxon>
        <taxon>Desulfococcaceae</taxon>
        <taxon>Desulfonema</taxon>
    </lineage>
</organism>
<dbReference type="GO" id="GO:0006412">
    <property type="term" value="P:translation"/>
    <property type="evidence" value="ECO:0007669"/>
    <property type="project" value="TreeGrafter"/>
</dbReference>
<feature type="domain" description="Ribosome maturation factor RimP C-terminal" evidence="6">
    <location>
        <begin position="110"/>
        <end position="172"/>
    </location>
</feature>
<dbReference type="GO" id="GO:0000028">
    <property type="term" value="P:ribosomal small subunit assembly"/>
    <property type="evidence" value="ECO:0007669"/>
    <property type="project" value="TreeGrafter"/>
</dbReference>
<dbReference type="SUPFAM" id="SSF75420">
    <property type="entry name" value="YhbC-like, N-terminal domain"/>
    <property type="match status" value="1"/>
</dbReference>
<dbReference type="RefSeq" id="WP_124330948.1">
    <property type="nucleotide sequence ID" value="NZ_BEXT01000001.1"/>
</dbReference>
<accession>A0A401G3W0</accession>
<dbReference type="HAMAP" id="MF_01077">
    <property type="entry name" value="RimP"/>
    <property type="match status" value="1"/>
</dbReference>
<feature type="domain" description="Ribosome maturation factor RimP N-terminal" evidence="5">
    <location>
        <begin position="35"/>
        <end position="105"/>
    </location>
</feature>
<dbReference type="Gene3D" id="2.30.30.180">
    <property type="entry name" value="Ribosome maturation factor RimP, C-terminal domain"/>
    <property type="match status" value="1"/>
</dbReference>
<dbReference type="FunFam" id="3.30.300.70:FF:000001">
    <property type="entry name" value="Ribosome maturation factor RimP"/>
    <property type="match status" value="1"/>
</dbReference>
<evidence type="ECO:0000256" key="3">
    <source>
        <dbReference type="HAMAP-Rule" id="MF_01077"/>
    </source>
</evidence>
<dbReference type="InterPro" id="IPR035956">
    <property type="entry name" value="RimP_N_sf"/>
</dbReference>
<evidence type="ECO:0000259" key="6">
    <source>
        <dbReference type="Pfam" id="PF17384"/>
    </source>
</evidence>
<evidence type="ECO:0000313" key="8">
    <source>
        <dbReference type="Proteomes" id="UP000288096"/>
    </source>
</evidence>
<comment type="subcellular location">
    <subcellularLocation>
        <location evidence="3">Cytoplasm</location>
    </subcellularLocation>
</comment>
<feature type="compositionally biased region" description="Basic and acidic residues" evidence="4">
    <location>
        <begin position="8"/>
        <end position="25"/>
    </location>
</feature>
<comment type="caution">
    <text evidence="7">The sequence shown here is derived from an EMBL/GenBank/DDBJ whole genome shotgun (WGS) entry which is preliminary data.</text>
</comment>
<feature type="region of interest" description="Disordered" evidence="4">
    <location>
        <begin position="1"/>
        <end position="25"/>
    </location>
</feature>
<reference evidence="8" key="2">
    <citation type="submission" date="2019-01" db="EMBL/GenBank/DDBJ databases">
        <title>Genome sequence of Desulfonema ishimotonii strain Tokyo 01.</title>
        <authorList>
            <person name="Fukui M."/>
        </authorList>
    </citation>
    <scope>NUCLEOTIDE SEQUENCE [LARGE SCALE GENOMIC DNA]</scope>
    <source>
        <strain evidence="8">Tokyo 01</strain>
    </source>
</reference>
<evidence type="ECO:0000256" key="1">
    <source>
        <dbReference type="ARBA" id="ARBA00022490"/>
    </source>
</evidence>
<keyword evidence="1 3" id="KW-0963">Cytoplasm</keyword>
<protein>
    <recommendedName>
        <fullName evidence="3">Ribosome maturation factor RimP</fullName>
    </recommendedName>
</protein>
<evidence type="ECO:0000256" key="2">
    <source>
        <dbReference type="ARBA" id="ARBA00022517"/>
    </source>
</evidence>
<dbReference type="EMBL" id="BEXT01000001">
    <property type="protein sequence ID" value="GBC63927.1"/>
    <property type="molecule type" value="Genomic_DNA"/>
</dbReference>
<keyword evidence="8" id="KW-1185">Reference proteome</keyword>
<dbReference type="CDD" id="cd01734">
    <property type="entry name" value="YlxS_C"/>
    <property type="match status" value="1"/>
</dbReference>
<evidence type="ECO:0000313" key="7">
    <source>
        <dbReference type="EMBL" id="GBC63927.1"/>
    </source>
</evidence>
<keyword evidence="2 3" id="KW-0690">Ribosome biogenesis</keyword>
<dbReference type="InterPro" id="IPR003728">
    <property type="entry name" value="Ribosome_maturation_RimP"/>
</dbReference>